<gene>
    <name evidence="2" type="ORF">IAC23_07865</name>
</gene>
<reference evidence="2" key="2">
    <citation type="journal article" date="2021" name="PeerJ">
        <title>Extensive microbial diversity within the chicken gut microbiome revealed by metagenomics and culture.</title>
        <authorList>
            <person name="Gilroy R."/>
            <person name="Ravi A."/>
            <person name="Getino M."/>
            <person name="Pursley I."/>
            <person name="Horton D.L."/>
            <person name="Alikhan N.F."/>
            <person name="Baker D."/>
            <person name="Gharbi K."/>
            <person name="Hall N."/>
            <person name="Watson M."/>
            <person name="Adriaenssens E.M."/>
            <person name="Foster-Nyarko E."/>
            <person name="Jarju S."/>
            <person name="Secka A."/>
            <person name="Antonio M."/>
            <person name="Oren A."/>
            <person name="Chaudhuri R.R."/>
            <person name="La Ragione R."/>
            <person name="Hildebrand F."/>
            <person name="Pallen M.J."/>
        </authorList>
    </citation>
    <scope>NUCLEOTIDE SEQUENCE</scope>
    <source>
        <strain evidence="2">D5-748</strain>
    </source>
</reference>
<dbReference type="Proteomes" id="UP000823619">
    <property type="component" value="Unassembled WGS sequence"/>
</dbReference>
<organism evidence="2 3">
    <name type="scientific">Candidatus Cryptobacteroides merdavium</name>
    <dbReference type="NCBI Taxonomy" id="2840769"/>
    <lineage>
        <taxon>Bacteria</taxon>
        <taxon>Pseudomonadati</taxon>
        <taxon>Bacteroidota</taxon>
        <taxon>Bacteroidia</taxon>
        <taxon>Bacteroidales</taxon>
        <taxon>Candidatus Cryptobacteroides</taxon>
    </lineage>
</organism>
<dbReference type="PROSITE" id="PS51257">
    <property type="entry name" value="PROKAR_LIPOPROTEIN"/>
    <property type="match status" value="1"/>
</dbReference>
<dbReference type="AlphaFoldDB" id="A0A9D9EDR7"/>
<evidence type="ECO:0000313" key="3">
    <source>
        <dbReference type="Proteomes" id="UP000823619"/>
    </source>
</evidence>
<name>A0A9D9EDR7_9BACT</name>
<evidence type="ECO:0008006" key="4">
    <source>
        <dbReference type="Google" id="ProtNLM"/>
    </source>
</evidence>
<accession>A0A9D9EDR7</accession>
<evidence type="ECO:0000256" key="1">
    <source>
        <dbReference type="SAM" id="SignalP"/>
    </source>
</evidence>
<feature type="signal peptide" evidence="1">
    <location>
        <begin position="1"/>
        <end position="20"/>
    </location>
</feature>
<evidence type="ECO:0000313" key="2">
    <source>
        <dbReference type="EMBL" id="MBO8445588.1"/>
    </source>
</evidence>
<feature type="chain" id="PRO_5039506618" description="Lipoprotein" evidence="1">
    <location>
        <begin position="21"/>
        <end position="239"/>
    </location>
</feature>
<dbReference type="EMBL" id="JADIMO010000099">
    <property type="protein sequence ID" value="MBO8445588.1"/>
    <property type="molecule type" value="Genomic_DNA"/>
</dbReference>
<comment type="caution">
    <text evidence="2">The sequence shown here is derived from an EMBL/GenBank/DDBJ whole genome shotgun (WGS) entry which is preliminary data.</text>
</comment>
<reference evidence="2" key="1">
    <citation type="submission" date="2020-10" db="EMBL/GenBank/DDBJ databases">
        <authorList>
            <person name="Gilroy R."/>
        </authorList>
    </citation>
    <scope>NUCLEOTIDE SEQUENCE</scope>
    <source>
        <strain evidence="2">D5-748</strain>
    </source>
</reference>
<proteinExistence type="predicted"/>
<protein>
    <recommendedName>
        <fullName evidence="4">Lipoprotein</fullName>
    </recommendedName>
</protein>
<sequence>MKKFLFLLYLSASFLLTSCAVIPKETVTLSKTVGEDLLVLHQSHRAAIEILFNRIENDINTFIDNTYSPYIIHTVLQDELNRYKIGDSTSLYGIIVNAGMNNTKEATDEAVGIMLEFTEAAKNQIESKREELLVPIIKQKNEIMGNIDSSYQNVIYANSTLTAYLESTRRLKESQGNIISGLGLDGLDDSFTEKLLDLSDFMDEAIKVGNTIDTKSDEAQQKIDEIIAKIKDITNNITK</sequence>
<keyword evidence="1" id="KW-0732">Signal</keyword>